<comment type="caution">
    <text evidence="2">The sequence shown here is derived from an EMBL/GenBank/DDBJ whole genome shotgun (WGS) entry which is preliminary data.</text>
</comment>
<evidence type="ECO:0000256" key="1">
    <source>
        <dbReference type="SAM" id="MobiDB-lite"/>
    </source>
</evidence>
<feature type="region of interest" description="Disordered" evidence="1">
    <location>
        <begin position="1"/>
        <end position="30"/>
    </location>
</feature>
<keyword evidence="3" id="KW-1185">Reference proteome</keyword>
<proteinExistence type="predicted"/>
<dbReference type="Proteomes" id="UP001335648">
    <property type="component" value="Unassembled WGS sequence"/>
</dbReference>
<evidence type="ECO:0000313" key="2">
    <source>
        <dbReference type="EMBL" id="KAK5879318.1"/>
    </source>
</evidence>
<evidence type="ECO:0000313" key="3">
    <source>
        <dbReference type="Proteomes" id="UP001335648"/>
    </source>
</evidence>
<feature type="region of interest" description="Disordered" evidence="1">
    <location>
        <begin position="69"/>
        <end position="92"/>
    </location>
</feature>
<accession>A0AAN8B6T7</accession>
<organism evidence="2 3">
    <name type="scientific">Champsocephalus esox</name>
    <name type="common">pike icefish</name>
    <dbReference type="NCBI Taxonomy" id="159716"/>
    <lineage>
        <taxon>Eukaryota</taxon>
        <taxon>Metazoa</taxon>
        <taxon>Chordata</taxon>
        <taxon>Craniata</taxon>
        <taxon>Vertebrata</taxon>
        <taxon>Euteleostomi</taxon>
        <taxon>Actinopterygii</taxon>
        <taxon>Neopterygii</taxon>
        <taxon>Teleostei</taxon>
        <taxon>Neoteleostei</taxon>
        <taxon>Acanthomorphata</taxon>
        <taxon>Eupercaria</taxon>
        <taxon>Perciformes</taxon>
        <taxon>Notothenioidei</taxon>
        <taxon>Channichthyidae</taxon>
        <taxon>Champsocephalus</taxon>
    </lineage>
</organism>
<protein>
    <submittedName>
        <fullName evidence="2">Uncharacterized protein</fullName>
    </submittedName>
</protein>
<sequence>MEESPAPFTPPINTEDTLPSPHSSLYSPFPLSPSPTLLEIAEHTKEIQRVGTDSFLEFKDQTKAIRRIGSMSFTPAPQRRPPKSPCLRQPPPPLAACPLPPHRLPRLHHRADVNHLPSLQESICSLRSLIRMCVYKTQQTLTDMCWVQAHGRMALSTLSRTYRGPACQ</sequence>
<feature type="compositionally biased region" description="Low complexity" evidence="1">
    <location>
        <begin position="18"/>
        <end position="30"/>
    </location>
</feature>
<name>A0AAN8B6T7_9TELE</name>
<reference evidence="2 3" key="1">
    <citation type="journal article" date="2023" name="Mol. Biol. Evol.">
        <title>Genomics of Secondarily Temperate Adaptation in the Only Non-Antarctic Icefish.</title>
        <authorList>
            <person name="Rivera-Colon A.G."/>
            <person name="Rayamajhi N."/>
            <person name="Minhas B.F."/>
            <person name="Madrigal G."/>
            <person name="Bilyk K.T."/>
            <person name="Yoon V."/>
            <person name="Hune M."/>
            <person name="Gregory S."/>
            <person name="Cheng C.H.C."/>
            <person name="Catchen J.M."/>
        </authorList>
    </citation>
    <scope>NUCLEOTIDE SEQUENCE [LARGE SCALE GENOMIC DNA]</scope>
    <source>
        <strain evidence="2">JC2023a</strain>
    </source>
</reference>
<dbReference type="EMBL" id="JAULUE010002065">
    <property type="protein sequence ID" value="KAK5879318.1"/>
    <property type="molecule type" value="Genomic_DNA"/>
</dbReference>
<dbReference type="AlphaFoldDB" id="A0AAN8B6T7"/>
<gene>
    <name evidence="2" type="ORF">CesoFtcFv8_024634</name>
</gene>